<feature type="domain" description="Aldehyde dehydrogenase" evidence="4">
    <location>
        <begin position="13"/>
        <end position="53"/>
    </location>
</feature>
<dbReference type="InterPro" id="IPR016161">
    <property type="entry name" value="Ald_DH/histidinol_DH"/>
</dbReference>
<accession>A0ABU0T3Y6</accession>
<evidence type="ECO:0000256" key="3">
    <source>
        <dbReference type="SAM" id="MobiDB-lite"/>
    </source>
</evidence>
<feature type="compositionally biased region" description="Polar residues" evidence="3">
    <location>
        <begin position="73"/>
        <end position="82"/>
    </location>
</feature>
<reference evidence="5 6" key="1">
    <citation type="submission" date="2023-07" db="EMBL/GenBank/DDBJ databases">
        <title>Comparative genomics of wheat-associated soil bacteria to identify genetic determinants of phenazine resistance.</title>
        <authorList>
            <person name="Mouncey N."/>
        </authorList>
    </citation>
    <scope>NUCLEOTIDE SEQUENCE [LARGE SCALE GENOMIC DNA]</scope>
    <source>
        <strain evidence="5 6">V2I4</strain>
    </source>
</reference>
<dbReference type="Proteomes" id="UP001230328">
    <property type="component" value="Unassembled WGS sequence"/>
</dbReference>
<protein>
    <recommendedName>
        <fullName evidence="4">Aldehyde dehydrogenase domain-containing protein</fullName>
    </recommendedName>
</protein>
<dbReference type="PANTHER" id="PTHR42804">
    <property type="entry name" value="ALDEHYDE DEHYDROGENASE"/>
    <property type="match status" value="1"/>
</dbReference>
<dbReference type="Pfam" id="PF00171">
    <property type="entry name" value="Aldedh"/>
    <property type="match status" value="1"/>
</dbReference>
<comment type="similarity">
    <text evidence="1">Belongs to the aldehyde dehydrogenase family.</text>
</comment>
<comment type="caution">
    <text evidence="5">The sequence shown here is derived from an EMBL/GenBank/DDBJ whole genome shotgun (WGS) entry which is preliminary data.</text>
</comment>
<keyword evidence="2" id="KW-0560">Oxidoreductase</keyword>
<dbReference type="InterPro" id="IPR016162">
    <property type="entry name" value="Ald_DH_N"/>
</dbReference>
<dbReference type="SUPFAM" id="SSF53720">
    <property type="entry name" value="ALDH-like"/>
    <property type="match status" value="1"/>
</dbReference>
<organism evidence="5 6">
    <name type="scientific">Streptomyces umbrinus</name>
    <dbReference type="NCBI Taxonomy" id="67370"/>
    <lineage>
        <taxon>Bacteria</taxon>
        <taxon>Bacillati</taxon>
        <taxon>Actinomycetota</taxon>
        <taxon>Actinomycetes</taxon>
        <taxon>Kitasatosporales</taxon>
        <taxon>Streptomycetaceae</taxon>
        <taxon>Streptomyces</taxon>
        <taxon>Streptomyces phaeochromogenes group</taxon>
    </lineage>
</organism>
<name>A0ABU0T3Y6_9ACTN</name>
<dbReference type="Gene3D" id="3.40.605.10">
    <property type="entry name" value="Aldehyde Dehydrogenase, Chain A, domain 1"/>
    <property type="match status" value="1"/>
</dbReference>
<dbReference type="EMBL" id="JAUSZI010000002">
    <property type="protein sequence ID" value="MDQ1030527.1"/>
    <property type="molecule type" value="Genomic_DNA"/>
</dbReference>
<evidence type="ECO:0000313" key="5">
    <source>
        <dbReference type="EMBL" id="MDQ1030527.1"/>
    </source>
</evidence>
<keyword evidence="6" id="KW-1185">Reference proteome</keyword>
<feature type="region of interest" description="Disordered" evidence="3">
    <location>
        <begin position="52"/>
        <end position="88"/>
    </location>
</feature>
<gene>
    <name evidence="5" type="ORF">QF035_008109</name>
</gene>
<proteinExistence type="inferred from homology"/>
<evidence type="ECO:0000313" key="6">
    <source>
        <dbReference type="Proteomes" id="UP001230328"/>
    </source>
</evidence>
<evidence type="ECO:0000256" key="2">
    <source>
        <dbReference type="ARBA" id="ARBA00023002"/>
    </source>
</evidence>
<evidence type="ECO:0000259" key="4">
    <source>
        <dbReference type="Pfam" id="PF00171"/>
    </source>
</evidence>
<feature type="compositionally biased region" description="Pro residues" evidence="3">
    <location>
        <begin position="57"/>
        <end position="67"/>
    </location>
</feature>
<dbReference type="InterPro" id="IPR015590">
    <property type="entry name" value="Aldehyde_DH_dom"/>
</dbReference>
<sequence length="88" mass="8986">MKAHDGMYIDGEWRPAAGTDTIAVVNPADEQVIAHVPAGTADDVDAAVRAARAEPCRPGPPPRPPSAPRGSPHSGTSSSPARTRSPGP</sequence>
<evidence type="ECO:0000256" key="1">
    <source>
        <dbReference type="ARBA" id="ARBA00009986"/>
    </source>
</evidence>
<dbReference type="PANTHER" id="PTHR42804:SF1">
    <property type="entry name" value="ALDEHYDE DEHYDROGENASE-RELATED"/>
    <property type="match status" value="1"/>
</dbReference>